<accession>A0A5C8PQ97</accession>
<dbReference type="Pfam" id="PF02515">
    <property type="entry name" value="CoA_transf_3"/>
    <property type="match status" value="1"/>
</dbReference>
<dbReference type="OrthoDB" id="7457784at2"/>
<sequence>MLSDVRVIELSAPPTMMAGRILADLGADVIVVEPPGGARGRRLEPFLDDQPGLERSLTWQALNRGKRAITLDLDQDDGRALLADLGRGAALVLEADASVPMRFPETVVRCRITPFLSTGAKADYAASDLIVMAASGVPGITGHPDRPPLFYPVPQSIMEAGAEAAIAALAALWARDNDGLGQAIEVSARLAAMMSALSVPIVVPAGNPGLQRAPARQKLAGVSLPGMFACQDGYVLISFAFGPAFGPMTQRLMQWAVEQGCLEARFGTLDWPTAPQQAEKGSLTAADVQAVVDGIAALAARHTKAEFGASARRLGLLAAPLMDMRDIDVSPQYRERGLWSAPVALGPQGPAVADPARFAQFSNYTIDVKRPAPRLSQHTLEVLDKDLGLSPLEIQALFVHGII</sequence>
<evidence type="ECO:0000313" key="2">
    <source>
        <dbReference type="EMBL" id="TXL77098.1"/>
    </source>
</evidence>
<dbReference type="InterPro" id="IPR044855">
    <property type="entry name" value="CoA-Trfase_III_dom3_sf"/>
</dbReference>
<keyword evidence="3" id="KW-1185">Reference proteome</keyword>
<name>A0A5C8PQ97_9HYPH</name>
<dbReference type="Proteomes" id="UP000321638">
    <property type="component" value="Unassembled WGS sequence"/>
</dbReference>
<dbReference type="SUPFAM" id="SSF89796">
    <property type="entry name" value="CoA-transferase family III (CaiB/BaiF)"/>
    <property type="match status" value="1"/>
</dbReference>
<keyword evidence="1 2" id="KW-0808">Transferase</keyword>
<dbReference type="GO" id="GO:0016740">
    <property type="term" value="F:transferase activity"/>
    <property type="evidence" value="ECO:0007669"/>
    <property type="project" value="UniProtKB-KW"/>
</dbReference>
<gene>
    <name evidence="2" type="ORF">FHP25_10025</name>
</gene>
<dbReference type="EMBL" id="VDUZ01000009">
    <property type="protein sequence ID" value="TXL77098.1"/>
    <property type="molecule type" value="Genomic_DNA"/>
</dbReference>
<protein>
    <submittedName>
        <fullName evidence="2">CoA transferase</fullName>
    </submittedName>
</protein>
<dbReference type="Gene3D" id="3.40.50.10540">
    <property type="entry name" value="Crotonobetainyl-coa:carnitine coa-transferase, domain 1"/>
    <property type="match status" value="1"/>
</dbReference>
<organism evidence="2 3">
    <name type="scientific">Vineibacter terrae</name>
    <dbReference type="NCBI Taxonomy" id="2586908"/>
    <lineage>
        <taxon>Bacteria</taxon>
        <taxon>Pseudomonadati</taxon>
        <taxon>Pseudomonadota</taxon>
        <taxon>Alphaproteobacteria</taxon>
        <taxon>Hyphomicrobiales</taxon>
        <taxon>Vineibacter</taxon>
    </lineage>
</organism>
<dbReference type="InterPro" id="IPR050509">
    <property type="entry name" value="CoA-transferase_III"/>
</dbReference>
<dbReference type="InterPro" id="IPR003673">
    <property type="entry name" value="CoA-Trfase_fam_III"/>
</dbReference>
<dbReference type="PANTHER" id="PTHR48228:SF6">
    <property type="entry name" value="L-CARNITINE COA-TRANSFERASE"/>
    <property type="match status" value="1"/>
</dbReference>
<dbReference type="PANTHER" id="PTHR48228">
    <property type="entry name" value="SUCCINYL-COA--D-CITRAMALATE COA-TRANSFERASE"/>
    <property type="match status" value="1"/>
</dbReference>
<reference evidence="2 3" key="1">
    <citation type="submission" date="2019-06" db="EMBL/GenBank/DDBJ databases">
        <title>New taxonomy in bacterial strain CC-CFT640, isolated from vineyard.</title>
        <authorList>
            <person name="Lin S.-Y."/>
            <person name="Tsai C.-F."/>
            <person name="Young C.-C."/>
        </authorList>
    </citation>
    <scope>NUCLEOTIDE SEQUENCE [LARGE SCALE GENOMIC DNA]</scope>
    <source>
        <strain evidence="2 3">CC-CFT640</strain>
    </source>
</reference>
<comment type="caution">
    <text evidence="2">The sequence shown here is derived from an EMBL/GenBank/DDBJ whole genome shotgun (WGS) entry which is preliminary data.</text>
</comment>
<dbReference type="Gene3D" id="3.30.1540.10">
    <property type="entry name" value="formyl-coa transferase, domain 3"/>
    <property type="match status" value="1"/>
</dbReference>
<dbReference type="AlphaFoldDB" id="A0A5C8PQ97"/>
<evidence type="ECO:0000256" key="1">
    <source>
        <dbReference type="ARBA" id="ARBA00022679"/>
    </source>
</evidence>
<evidence type="ECO:0000313" key="3">
    <source>
        <dbReference type="Proteomes" id="UP000321638"/>
    </source>
</evidence>
<dbReference type="RefSeq" id="WP_147846798.1">
    <property type="nucleotide sequence ID" value="NZ_VDUZ01000009.1"/>
</dbReference>
<proteinExistence type="predicted"/>
<dbReference type="InterPro" id="IPR023606">
    <property type="entry name" value="CoA-Trfase_III_dom_1_sf"/>
</dbReference>